<feature type="transmembrane region" description="Helical" evidence="1">
    <location>
        <begin position="48"/>
        <end position="69"/>
    </location>
</feature>
<evidence type="ECO:0000313" key="3">
    <source>
        <dbReference type="Proteomes" id="UP000019483"/>
    </source>
</evidence>
<gene>
    <name evidence="2" type="ORF">MettiDRAFT_2106</name>
</gene>
<reference evidence="2 3" key="1">
    <citation type="submission" date="2013-08" db="EMBL/GenBank/DDBJ databases">
        <authorList>
            <consortium name="DOE Joint Genome Institute"/>
            <person name="Eisen J."/>
            <person name="Huntemann M."/>
            <person name="Han J."/>
            <person name="Chen A."/>
            <person name="Kyrpides N."/>
            <person name="Mavromatis K."/>
            <person name="Markowitz V."/>
            <person name="Palaniappan K."/>
            <person name="Ivanova N."/>
            <person name="Schaumberg A."/>
            <person name="Pati A."/>
            <person name="Liolios K."/>
            <person name="Nordberg H.P."/>
            <person name="Cantor M.N."/>
            <person name="Hua S.X."/>
            <person name="Woyke T."/>
        </authorList>
    </citation>
    <scope>NUCLEOTIDE SEQUENCE [LARGE SCALE GENOMIC DNA]</scope>
    <source>
        <strain evidence="2 3">DSM 2278</strain>
    </source>
</reference>
<dbReference type="Proteomes" id="UP000019483">
    <property type="component" value="Unassembled WGS sequence"/>
</dbReference>
<protein>
    <submittedName>
        <fullName evidence="2">Uncharacterized protein</fullName>
    </submittedName>
</protein>
<name>W9DS78_METTI</name>
<keyword evidence="1" id="KW-0812">Transmembrane</keyword>
<accession>W9DS78</accession>
<evidence type="ECO:0000313" key="2">
    <source>
        <dbReference type="EMBL" id="ETA68633.1"/>
    </source>
</evidence>
<feature type="transmembrane region" description="Helical" evidence="1">
    <location>
        <begin position="18"/>
        <end position="36"/>
    </location>
</feature>
<feature type="transmembrane region" description="Helical" evidence="1">
    <location>
        <begin position="195"/>
        <end position="216"/>
    </location>
</feature>
<proteinExistence type="predicted"/>
<dbReference type="AlphaFoldDB" id="W9DS78"/>
<dbReference type="RefSeq" id="WP_023845768.1">
    <property type="nucleotide sequence ID" value="NZ_AZAJ01000001.1"/>
</dbReference>
<comment type="caution">
    <text evidence="2">The sequence shown here is derived from an EMBL/GenBank/DDBJ whole genome shotgun (WGS) entry which is preliminary data.</text>
</comment>
<evidence type="ECO:0000256" key="1">
    <source>
        <dbReference type="SAM" id="Phobius"/>
    </source>
</evidence>
<dbReference type="EMBL" id="AZAJ01000001">
    <property type="protein sequence ID" value="ETA68633.1"/>
    <property type="molecule type" value="Genomic_DNA"/>
</dbReference>
<keyword evidence="1" id="KW-0472">Membrane</keyword>
<keyword evidence="1" id="KW-1133">Transmembrane helix</keyword>
<organism evidence="2 3">
    <name type="scientific">Methanolobus tindarius DSM 2278</name>
    <dbReference type="NCBI Taxonomy" id="1090322"/>
    <lineage>
        <taxon>Archaea</taxon>
        <taxon>Methanobacteriati</taxon>
        <taxon>Methanobacteriota</taxon>
        <taxon>Stenosarchaea group</taxon>
        <taxon>Methanomicrobia</taxon>
        <taxon>Methanosarcinales</taxon>
        <taxon>Methanosarcinaceae</taxon>
        <taxon>Methanolobus</taxon>
    </lineage>
</organism>
<sequence>MNDGHFVIFREEQKSGQWWGQVIALLIAIFVWSRAIQGIAQGLYSGMFAYIKLLILLILAGVIFPYYMLSVKQVTEVRKNQLYIYTEPFKYGLQTFPLKEIKHYEVRKLSLLRDNRIGGTYVGGGGKVPGHVPGNIPSNEFIAKGNDIVEVEFNNGKKIKIGTQRPDELARVLSNGTNYGHIDSKMESNHSQKQYLKLAYMIVVWIVCAAFFIFLLKS</sequence>
<keyword evidence="3" id="KW-1185">Reference proteome</keyword>